<dbReference type="Pfam" id="PF13361">
    <property type="entry name" value="UvrD_C"/>
    <property type="match status" value="2"/>
</dbReference>
<evidence type="ECO:0000256" key="5">
    <source>
        <dbReference type="ARBA" id="ARBA00022840"/>
    </source>
</evidence>
<keyword evidence="14" id="KW-1185">Reference proteome</keyword>
<gene>
    <name evidence="13" type="ORF">AF331_12600</name>
</gene>
<dbReference type="InterPro" id="IPR014017">
    <property type="entry name" value="DNA_helicase_UvrD-like_C"/>
</dbReference>
<dbReference type="RefSeq" id="WP_053428446.1">
    <property type="nucleotide sequence ID" value="NZ_LGUE01000004.1"/>
</dbReference>
<comment type="catalytic activity">
    <reaction evidence="8">
        <text>Couples ATP hydrolysis with the unwinding of duplex DNA by translocating in the 3'-5' direction.</text>
        <dbReference type="EC" id="5.6.2.4"/>
    </reaction>
</comment>
<comment type="caution">
    <text evidence="13">The sequence shown here is derived from an EMBL/GenBank/DDBJ whole genome shotgun (WGS) entry which is preliminary data.</text>
</comment>
<dbReference type="SUPFAM" id="SSF52540">
    <property type="entry name" value="P-loop containing nucleoside triphosphate hydrolases"/>
    <property type="match status" value="1"/>
</dbReference>
<dbReference type="GO" id="GO:0005829">
    <property type="term" value="C:cytosol"/>
    <property type="evidence" value="ECO:0007669"/>
    <property type="project" value="TreeGrafter"/>
</dbReference>
<dbReference type="PATRIC" id="fig|189381.12.peg.2559"/>
<evidence type="ECO:0000259" key="12">
    <source>
        <dbReference type="PROSITE" id="PS51198"/>
    </source>
</evidence>
<evidence type="ECO:0000313" key="13">
    <source>
        <dbReference type="EMBL" id="KON84845.1"/>
    </source>
</evidence>
<dbReference type="PROSITE" id="PS51198">
    <property type="entry name" value="UVRD_HELICASE_ATP_BIND"/>
    <property type="match status" value="1"/>
</dbReference>
<evidence type="ECO:0000256" key="10">
    <source>
        <dbReference type="ARBA" id="ARBA00048988"/>
    </source>
</evidence>
<dbReference type="OrthoDB" id="9787585at2"/>
<evidence type="ECO:0000256" key="7">
    <source>
        <dbReference type="ARBA" id="ARBA00023235"/>
    </source>
</evidence>
<organism evidence="13 14">
    <name type="scientific">Rossellomorea marisflavi</name>
    <dbReference type="NCBI Taxonomy" id="189381"/>
    <lineage>
        <taxon>Bacteria</taxon>
        <taxon>Bacillati</taxon>
        <taxon>Bacillota</taxon>
        <taxon>Bacilli</taxon>
        <taxon>Bacillales</taxon>
        <taxon>Bacillaceae</taxon>
        <taxon>Rossellomorea</taxon>
    </lineage>
</organism>
<keyword evidence="5 11" id="KW-0067">ATP-binding</keyword>
<keyword evidence="3 11" id="KW-0378">Hydrolase</keyword>
<dbReference type="GO" id="GO:0000725">
    <property type="term" value="P:recombinational repair"/>
    <property type="evidence" value="ECO:0007669"/>
    <property type="project" value="TreeGrafter"/>
</dbReference>
<dbReference type="InterPro" id="IPR000212">
    <property type="entry name" value="DNA_helicase_UvrD/REP"/>
</dbReference>
<dbReference type="Gene3D" id="3.40.50.300">
    <property type="entry name" value="P-loop containing nucleotide triphosphate hydrolases"/>
    <property type="match status" value="2"/>
</dbReference>
<dbReference type="Pfam" id="PF00580">
    <property type="entry name" value="UvrD-helicase"/>
    <property type="match status" value="1"/>
</dbReference>
<proteinExistence type="inferred from homology"/>
<dbReference type="AlphaFoldDB" id="A0A0M0G4S4"/>
<comment type="catalytic activity">
    <reaction evidence="10">
        <text>ATP + H2O = ADP + phosphate + H(+)</text>
        <dbReference type="Rhea" id="RHEA:13065"/>
        <dbReference type="ChEBI" id="CHEBI:15377"/>
        <dbReference type="ChEBI" id="CHEBI:15378"/>
        <dbReference type="ChEBI" id="CHEBI:30616"/>
        <dbReference type="ChEBI" id="CHEBI:43474"/>
        <dbReference type="ChEBI" id="CHEBI:456216"/>
        <dbReference type="EC" id="5.6.2.4"/>
    </reaction>
</comment>
<accession>A0A0M0G4S4</accession>
<dbReference type="GO" id="GO:0016887">
    <property type="term" value="F:ATP hydrolysis activity"/>
    <property type="evidence" value="ECO:0007669"/>
    <property type="project" value="RHEA"/>
</dbReference>
<dbReference type="PANTHER" id="PTHR11070">
    <property type="entry name" value="UVRD / RECB / PCRA DNA HELICASE FAMILY MEMBER"/>
    <property type="match status" value="1"/>
</dbReference>
<keyword evidence="2 11" id="KW-0547">Nucleotide-binding</keyword>
<dbReference type="Gene3D" id="1.10.10.160">
    <property type="match status" value="1"/>
</dbReference>
<dbReference type="InterPro" id="IPR013986">
    <property type="entry name" value="DExx_box_DNA_helicase_dom_sf"/>
</dbReference>
<evidence type="ECO:0000256" key="2">
    <source>
        <dbReference type="ARBA" id="ARBA00022741"/>
    </source>
</evidence>
<name>A0A0M0G4S4_9BACI</name>
<dbReference type="Proteomes" id="UP000037405">
    <property type="component" value="Unassembled WGS sequence"/>
</dbReference>
<evidence type="ECO:0000256" key="6">
    <source>
        <dbReference type="ARBA" id="ARBA00023125"/>
    </source>
</evidence>
<evidence type="ECO:0000313" key="14">
    <source>
        <dbReference type="Proteomes" id="UP000037405"/>
    </source>
</evidence>
<feature type="domain" description="UvrD-like helicase ATP-binding" evidence="12">
    <location>
        <begin position="6"/>
        <end position="307"/>
    </location>
</feature>
<evidence type="ECO:0000256" key="9">
    <source>
        <dbReference type="ARBA" id="ARBA00034808"/>
    </source>
</evidence>
<dbReference type="GO" id="GO:0043138">
    <property type="term" value="F:3'-5' DNA helicase activity"/>
    <property type="evidence" value="ECO:0007669"/>
    <property type="project" value="UniProtKB-EC"/>
</dbReference>
<dbReference type="GO" id="GO:0005524">
    <property type="term" value="F:ATP binding"/>
    <property type="evidence" value="ECO:0007669"/>
    <property type="project" value="UniProtKB-UniRule"/>
</dbReference>
<reference evidence="14" key="1">
    <citation type="submission" date="2015-07" db="EMBL/GenBank/DDBJ databases">
        <title>Fjat-14235 jcm11544.</title>
        <authorList>
            <person name="Liu B."/>
            <person name="Wang J."/>
            <person name="Zhu Y."/>
            <person name="Liu G."/>
            <person name="Chen Q."/>
            <person name="Chen Z."/>
            <person name="Lan J."/>
            <person name="Che J."/>
            <person name="Ge C."/>
            <person name="Shi H."/>
            <person name="Pan Z."/>
            <person name="Liu X."/>
        </authorList>
    </citation>
    <scope>NUCLEOTIDE SEQUENCE [LARGE SCALE GENOMIC DNA]</scope>
    <source>
        <strain evidence="14">JCM 11544</strain>
    </source>
</reference>
<dbReference type="EMBL" id="LGUE01000004">
    <property type="protein sequence ID" value="KON84845.1"/>
    <property type="molecule type" value="Genomic_DNA"/>
</dbReference>
<evidence type="ECO:0000256" key="3">
    <source>
        <dbReference type="ARBA" id="ARBA00022801"/>
    </source>
</evidence>
<dbReference type="InterPro" id="IPR027417">
    <property type="entry name" value="P-loop_NTPase"/>
</dbReference>
<comment type="similarity">
    <text evidence="1">Belongs to the helicase family. UvrD subfamily.</text>
</comment>
<evidence type="ECO:0000256" key="11">
    <source>
        <dbReference type="PROSITE-ProRule" id="PRU00560"/>
    </source>
</evidence>
<keyword evidence="7" id="KW-0413">Isomerase</keyword>
<dbReference type="InterPro" id="IPR014016">
    <property type="entry name" value="UvrD-like_ATP-bd"/>
</dbReference>
<evidence type="ECO:0000256" key="4">
    <source>
        <dbReference type="ARBA" id="ARBA00022806"/>
    </source>
</evidence>
<dbReference type="PANTHER" id="PTHR11070:SF2">
    <property type="entry name" value="ATP-DEPENDENT DNA HELICASE SRS2"/>
    <property type="match status" value="1"/>
</dbReference>
<feature type="binding site" evidence="11">
    <location>
        <begin position="27"/>
        <end position="34"/>
    </location>
    <ligand>
        <name>ATP</name>
        <dbReference type="ChEBI" id="CHEBI:30616"/>
    </ligand>
</feature>
<evidence type="ECO:0000256" key="8">
    <source>
        <dbReference type="ARBA" id="ARBA00034617"/>
    </source>
</evidence>
<dbReference type="EC" id="5.6.2.4" evidence="9"/>
<keyword evidence="6" id="KW-0238">DNA-binding</keyword>
<protein>
    <recommendedName>
        <fullName evidence="9">DNA 3'-5' helicase</fullName>
        <ecNumber evidence="9">5.6.2.4</ecNumber>
    </recommendedName>
</protein>
<evidence type="ECO:0000256" key="1">
    <source>
        <dbReference type="ARBA" id="ARBA00009922"/>
    </source>
</evidence>
<dbReference type="GO" id="GO:0003677">
    <property type="term" value="F:DNA binding"/>
    <property type="evidence" value="ECO:0007669"/>
    <property type="project" value="UniProtKB-KW"/>
</dbReference>
<keyword evidence="4 11" id="KW-0347">Helicase</keyword>
<sequence>MSDPIELTQKQKTCVTFKPEGDLLIQGIPGSGKSTILLARAAYLKETLPNTSLLVLTYSRTLTNYVRQLCAKTISKPIDAKTFHQWGQEMLEHTDYPHTRLIMGDNRKSAIRFAKNIVNKRYDTVHFPKIKVNSNSKTDKDLVQFLCDEIEWIKGAGISSRKKYLEIARVGRGTDVRVTKLHRETIYDILEKYNEILSNHSNYQGIDGDDLAKILVEKANQIPEHLKPDHILVDEAQDLHSLQLKAISSIAKKSLTIGADKGQQIFRRSFTWKDAGIKVLGSRSQLLKQTFRSTREIIKLANDFQQQDKKYIRDEDYCRAEEPKINGKIPELILCPDQKKEDKIIIEHVKTVRSTYPDSTIGIIAHSNKKLEYLKKVLDEKGFPVYLVKEENADIISPGVKLITFQSSKGLEFDHVIITDLKKGKVPYKAPSPGEDEEEFMSRERKKLYVAMTRAKKTLLLVAQEEYSVFVDELNKDLYCLNT</sequence>